<feature type="transmembrane region" description="Helical" evidence="1">
    <location>
        <begin position="208"/>
        <end position="227"/>
    </location>
</feature>
<feature type="transmembrane region" description="Helical" evidence="1">
    <location>
        <begin position="65"/>
        <end position="84"/>
    </location>
</feature>
<feature type="transmembrane region" description="Helical" evidence="1">
    <location>
        <begin position="12"/>
        <end position="32"/>
    </location>
</feature>
<gene>
    <name evidence="2" type="ORF">RKE40_01440</name>
</gene>
<name>A0ABU3S1C9_9HYPH</name>
<evidence type="ECO:0008006" key="4">
    <source>
        <dbReference type="Google" id="ProtNLM"/>
    </source>
</evidence>
<protein>
    <recommendedName>
        <fullName evidence="4">HPP family protein</fullName>
    </recommendedName>
</protein>
<sequence length="309" mass="33368">MQHQTKLSRQEALASYFGAFAFITAMVATAEFFGDREIVLPEIAAMAVAIWAFREQSWMQQPEKIFLWPSITALMGFGINLLALPYTAKLALILVGMLGLFALLRYSLAPALATGFLPIVTNATEFSFLTSIGVTTLVLMLVVMLFGLRKDAPRTAPLSHRAMLAYLAIIAACMAIASAAGYPHLAVLPPVAVVVYESLHMKMYSAKMALKQTAVLTLSAAIGVALFLAIDSWTLVTVLDLLLMAALLRLFGMRVPAVYAFPFLAFVFPAAAVPALPVAALIVSAVSFSLVLAYRHWLAEPQRAAMPAE</sequence>
<reference evidence="2 3" key="1">
    <citation type="submission" date="2023-09" db="EMBL/GenBank/DDBJ databases">
        <title>Whole genome shotgun sequencing (WGS) of Bosea sp. ZW T0_25, isolated from stored onions (Allium cepa).</title>
        <authorList>
            <person name="Stoll D.A."/>
            <person name="Huch M."/>
        </authorList>
    </citation>
    <scope>NUCLEOTIDE SEQUENCE [LARGE SCALE GENOMIC DNA]</scope>
    <source>
        <strain evidence="2 3">ZW T0_25</strain>
    </source>
</reference>
<evidence type="ECO:0000256" key="1">
    <source>
        <dbReference type="SAM" id="Phobius"/>
    </source>
</evidence>
<feature type="transmembrane region" description="Helical" evidence="1">
    <location>
        <begin position="128"/>
        <end position="148"/>
    </location>
</feature>
<proteinExistence type="predicted"/>
<evidence type="ECO:0000313" key="2">
    <source>
        <dbReference type="EMBL" id="MDU0338522.1"/>
    </source>
</evidence>
<keyword evidence="1" id="KW-0812">Transmembrane</keyword>
<feature type="transmembrane region" description="Helical" evidence="1">
    <location>
        <begin position="263"/>
        <end position="294"/>
    </location>
</feature>
<organism evidence="2 3">
    <name type="scientific">Bosea rubneri</name>
    <dbReference type="NCBI Taxonomy" id="3075434"/>
    <lineage>
        <taxon>Bacteria</taxon>
        <taxon>Pseudomonadati</taxon>
        <taxon>Pseudomonadota</taxon>
        <taxon>Alphaproteobacteria</taxon>
        <taxon>Hyphomicrobiales</taxon>
        <taxon>Boseaceae</taxon>
        <taxon>Bosea</taxon>
    </lineage>
</organism>
<evidence type="ECO:0000313" key="3">
    <source>
        <dbReference type="Proteomes" id="UP001254257"/>
    </source>
</evidence>
<dbReference type="EMBL" id="JAWDID010000002">
    <property type="protein sequence ID" value="MDU0338522.1"/>
    <property type="molecule type" value="Genomic_DNA"/>
</dbReference>
<comment type="caution">
    <text evidence="2">The sequence shown here is derived from an EMBL/GenBank/DDBJ whole genome shotgun (WGS) entry which is preliminary data.</text>
</comment>
<dbReference type="RefSeq" id="WP_316016470.1">
    <property type="nucleotide sequence ID" value="NZ_JAWDID010000002.1"/>
</dbReference>
<feature type="transmembrane region" description="Helical" evidence="1">
    <location>
        <begin position="163"/>
        <end position="196"/>
    </location>
</feature>
<feature type="transmembrane region" description="Helical" evidence="1">
    <location>
        <begin position="90"/>
        <end position="108"/>
    </location>
</feature>
<dbReference type="Proteomes" id="UP001254257">
    <property type="component" value="Unassembled WGS sequence"/>
</dbReference>
<accession>A0ABU3S1C9</accession>
<keyword evidence="3" id="KW-1185">Reference proteome</keyword>
<keyword evidence="1" id="KW-0472">Membrane</keyword>
<keyword evidence="1" id="KW-1133">Transmembrane helix</keyword>